<evidence type="ECO:0000313" key="4">
    <source>
        <dbReference type="Proteomes" id="UP001221142"/>
    </source>
</evidence>
<dbReference type="GO" id="GO:0016803">
    <property type="term" value="F:ether hydrolase activity"/>
    <property type="evidence" value="ECO:0007669"/>
    <property type="project" value="TreeGrafter"/>
</dbReference>
<dbReference type="InterPro" id="IPR040190">
    <property type="entry name" value="MURQ/GCKR"/>
</dbReference>
<feature type="compositionally biased region" description="Low complexity" evidence="2">
    <location>
        <begin position="8"/>
        <end position="33"/>
    </location>
</feature>
<keyword evidence="4" id="KW-1185">Reference proteome</keyword>
<dbReference type="GO" id="GO:0097367">
    <property type="term" value="F:carbohydrate derivative binding"/>
    <property type="evidence" value="ECO:0007669"/>
    <property type="project" value="InterPro"/>
</dbReference>
<comment type="caution">
    <text evidence="3">The sequence shown here is derived from an EMBL/GenBank/DDBJ whole genome shotgun (WGS) entry which is preliminary data.</text>
</comment>
<dbReference type="InterPro" id="IPR046348">
    <property type="entry name" value="SIS_dom_sf"/>
</dbReference>
<feature type="region of interest" description="Disordered" evidence="2">
    <location>
        <begin position="1"/>
        <end position="49"/>
    </location>
</feature>
<organism evidence="3 4">
    <name type="scientific">Roridomyces roridus</name>
    <dbReference type="NCBI Taxonomy" id="1738132"/>
    <lineage>
        <taxon>Eukaryota</taxon>
        <taxon>Fungi</taxon>
        <taxon>Dikarya</taxon>
        <taxon>Basidiomycota</taxon>
        <taxon>Agaricomycotina</taxon>
        <taxon>Agaricomycetes</taxon>
        <taxon>Agaricomycetidae</taxon>
        <taxon>Agaricales</taxon>
        <taxon>Marasmiineae</taxon>
        <taxon>Mycenaceae</taxon>
        <taxon>Roridomyces</taxon>
    </lineage>
</organism>
<dbReference type="PANTHER" id="PTHR10088:SF4">
    <property type="entry name" value="GLUCOKINASE REGULATORY PROTEIN"/>
    <property type="match status" value="1"/>
</dbReference>
<evidence type="ECO:0000313" key="3">
    <source>
        <dbReference type="EMBL" id="KAJ7634897.1"/>
    </source>
</evidence>
<dbReference type="GO" id="GO:0046348">
    <property type="term" value="P:amino sugar catabolic process"/>
    <property type="evidence" value="ECO:0007669"/>
    <property type="project" value="TreeGrafter"/>
</dbReference>
<dbReference type="PANTHER" id="PTHR10088">
    <property type="entry name" value="GLUCOKINASE REGULATORY PROTEIN"/>
    <property type="match status" value="1"/>
</dbReference>
<name>A0AAD7FSD0_9AGAR</name>
<dbReference type="Proteomes" id="UP001221142">
    <property type="component" value="Unassembled WGS sequence"/>
</dbReference>
<dbReference type="Gene3D" id="3.40.50.10490">
    <property type="entry name" value="Glucose-6-phosphate isomerase like protein, domain 1"/>
    <property type="match status" value="1"/>
</dbReference>
<evidence type="ECO:0008006" key="5">
    <source>
        <dbReference type="Google" id="ProtNLM"/>
    </source>
</evidence>
<evidence type="ECO:0000256" key="2">
    <source>
        <dbReference type="SAM" id="MobiDB-lite"/>
    </source>
</evidence>
<proteinExistence type="predicted"/>
<dbReference type="EMBL" id="JARKIF010000007">
    <property type="protein sequence ID" value="KAJ7634897.1"/>
    <property type="molecule type" value="Genomic_DNA"/>
</dbReference>
<sequence length="119" mass="12616">MPAWLFEPPSASTPLSTTSSNVGSQSSSRNGSQPPDMHGLSTERPNPATENIDMLSTLEMCQLINAEDALIAAAVAKITPTISEVVDAIVERIGRGGRLLYMGAGASGQYVFWPFSLFS</sequence>
<accession>A0AAD7FSD0</accession>
<dbReference type="GO" id="GO:0009254">
    <property type="term" value="P:peptidoglycan turnover"/>
    <property type="evidence" value="ECO:0007669"/>
    <property type="project" value="TreeGrafter"/>
</dbReference>
<evidence type="ECO:0000256" key="1">
    <source>
        <dbReference type="ARBA" id="ARBA00023277"/>
    </source>
</evidence>
<protein>
    <recommendedName>
        <fullName evidence="5">SIS domain-containing protein</fullName>
    </recommendedName>
</protein>
<keyword evidence="1" id="KW-0119">Carbohydrate metabolism</keyword>
<gene>
    <name evidence="3" type="ORF">FB45DRAFT_910184</name>
</gene>
<dbReference type="GO" id="GO:0016835">
    <property type="term" value="F:carbon-oxygen lyase activity"/>
    <property type="evidence" value="ECO:0007669"/>
    <property type="project" value="TreeGrafter"/>
</dbReference>
<reference evidence="3" key="1">
    <citation type="submission" date="2023-03" db="EMBL/GenBank/DDBJ databases">
        <title>Massive genome expansion in bonnet fungi (Mycena s.s.) driven by repeated elements and novel gene families across ecological guilds.</title>
        <authorList>
            <consortium name="Lawrence Berkeley National Laboratory"/>
            <person name="Harder C.B."/>
            <person name="Miyauchi S."/>
            <person name="Viragh M."/>
            <person name="Kuo A."/>
            <person name="Thoen E."/>
            <person name="Andreopoulos B."/>
            <person name="Lu D."/>
            <person name="Skrede I."/>
            <person name="Drula E."/>
            <person name="Henrissat B."/>
            <person name="Morin E."/>
            <person name="Kohler A."/>
            <person name="Barry K."/>
            <person name="LaButti K."/>
            <person name="Morin E."/>
            <person name="Salamov A."/>
            <person name="Lipzen A."/>
            <person name="Mereny Z."/>
            <person name="Hegedus B."/>
            <person name="Baldrian P."/>
            <person name="Stursova M."/>
            <person name="Weitz H."/>
            <person name="Taylor A."/>
            <person name="Grigoriev I.V."/>
            <person name="Nagy L.G."/>
            <person name="Martin F."/>
            <person name="Kauserud H."/>
        </authorList>
    </citation>
    <scope>NUCLEOTIDE SEQUENCE</scope>
    <source>
        <strain evidence="3">9284</strain>
    </source>
</reference>
<dbReference type="SUPFAM" id="SSF53697">
    <property type="entry name" value="SIS domain"/>
    <property type="match status" value="1"/>
</dbReference>
<dbReference type="AlphaFoldDB" id="A0AAD7FSD0"/>